<protein>
    <recommendedName>
        <fullName evidence="1">Serine aminopeptidase S33 domain-containing protein</fullName>
    </recommendedName>
</protein>
<name>A0A6J4HS81_9BACT</name>
<reference evidence="2" key="1">
    <citation type="submission" date="2020-02" db="EMBL/GenBank/DDBJ databases">
        <authorList>
            <person name="Meier V. D."/>
        </authorList>
    </citation>
    <scope>NUCLEOTIDE SEQUENCE</scope>
    <source>
        <strain evidence="2">AVDCRST_MAG63</strain>
    </source>
</reference>
<dbReference type="Pfam" id="PF12146">
    <property type="entry name" value="Hydrolase_4"/>
    <property type="match status" value="1"/>
</dbReference>
<feature type="domain" description="Serine aminopeptidase S33" evidence="1">
    <location>
        <begin position="39"/>
        <end position="152"/>
    </location>
</feature>
<dbReference type="PANTHER" id="PTHR47381">
    <property type="entry name" value="ALPHA/BETA-HYDROLASES SUPERFAMILY PROTEIN"/>
    <property type="match status" value="1"/>
</dbReference>
<dbReference type="InterPro" id="IPR022742">
    <property type="entry name" value="Hydrolase_4"/>
</dbReference>
<gene>
    <name evidence="2" type="ORF">AVDCRST_MAG63-1014</name>
</gene>
<dbReference type="InterPro" id="IPR029058">
    <property type="entry name" value="AB_hydrolase_fold"/>
</dbReference>
<dbReference type="SUPFAM" id="SSF53474">
    <property type="entry name" value="alpha/beta-Hydrolases"/>
    <property type="match status" value="1"/>
</dbReference>
<dbReference type="Gene3D" id="3.40.50.1820">
    <property type="entry name" value="alpha/beta hydrolase"/>
    <property type="match status" value="1"/>
</dbReference>
<sequence>MRESQQTVRIERHRVGDDITVITFEAADATDAAPTPTPRRPLVFVVHGLQSRKERHIELCLLLAEAGFLACTLDARHHGERATPETMALLGGRMSAGFALLFAEAVMGTAQDVGALADYFGRERYGLIGHSMGGYVALKTAIHDPRAAVVVSIAGNPDWTILPEGVFLPPEALMLARAESPITYPDRFWPRPLLLLHGDADPVVPVRGDRALHELLTPRYAEDPGRLSLVEYPRVGHEFTPDMAARAVAWMTRYLDR</sequence>
<proteinExistence type="predicted"/>
<accession>A0A6J4HS81</accession>
<organism evidence="2">
    <name type="scientific">uncultured Armatimonadetes bacterium</name>
    <dbReference type="NCBI Taxonomy" id="157466"/>
    <lineage>
        <taxon>Bacteria</taxon>
        <taxon>Bacillati</taxon>
        <taxon>Armatimonadota</taxon>
        <taxon>environmental samples</taxon>
    </lineage>
</organism>
<dbReference type="PANTHER" id="PTHR47381:SF3">
    <property type="entry name" value="ALPHA_BETA-HYDROLASES SUPERFAMILY PROTEIN"/>
    <property type="match status" value="1"/>
</dbReference>
<dbReference type="AlphaFoldDB" id="A0A6J4HS81"/>
<dbReference type="EMBL" id="CADCTO010000135">
    <property type="protein sequence ID" value="CAA9231945.1"/>
    <property type="molecule type" value="Genomic_DNA"/>
</dbReference>
<evidence type="ECO:0000259" key="1">
    <source>
        <dbReference type="Pfam" id="PF12146"/>
    </source>
</evidence>
<evidence type="ECO:0000313" key="2">
    <source>
        <dbReference type="EMBL" id="CAA9231945.1"/>
    </source>
</evidence>